<protein>
    <submittedName>
        <fullName evidence="5">3-oxoacyl-ACP synthase</fullName>
    </submittedName>
</protein>
<dbReference type="PANTHER" id="PTHR34069">
    <property type="entry name" value="3-OXOACYL-[ACYL-CARRIER-PROTEIN] SYNTHASE 3"/>
    <property type="match status" value="1"/>
</dbReference>
<evidence type="ECO:0000256" key="2">
    <source>
        <dbReference type="ARBA" id="ARBA00023315"/>
    </source>
</evidence>
<dbReference type="NCBIfam" id="NF006829">
    <property type="entry name" value="PRK09352.1"/>
    <property type="match status" value="1"/>
</dbReference>
<dbReference type="GO" id="GO:0006633">
    <property type="term" value="P:fatty acid biosynthetic process"/>
    <property type="evidence" value="ECO:0007669"/>
    <property type="project" value="InterPro"/>
</dbReference>
<name>A0A1Y1QRG9_9GAMM</name>
<dbReference type="InterPro" id="IPR013747">
    <property type="entry name" value="ACP_syn_III_C"/>
</dbReference>
<accession>A0A1Y1QRG9</accession>
<dbReference type="Gene3D" id="3.40.47.10">
    <property type="match status" value="1"/>
</dbReference>
<dbReference type="InterPro" id="IPR016039">
    <property type="entry name" value="Thiolase-like"/>
</dbReference>
<reference evidence="5 6" key="1">
    <citation type="submission" date="2017-01" db="EMBL/GenBank/DDBJ databases">
        <title>Novel large sulfur bacteria in the metagenomes of groundwater-fed chemosynthetic microbial mats in the Lake Huron basin.</title>
        <authorList>
            <person name="Sharrar A.M."/>
            <person name="Flood B.E."/>
            <person name="Bailey J.V."/>
            <person name="Jones D.S."/>
            <person name="Biddanda B."/>
            <person name="Ruberg S.A."/>
            <person name="Marcus D.N."/>
            <person name="Dick G.J."/>
        </authorList>
    </citation>
    <scope>NUCLEOTIDE SEQUENCE [LARGE SCALE GENOMIC DNA]</scope>
    <source>
        <strain evidence="5">A8</strain>
    </source>
</reference>
<dbReference type="InterPro" id="IPR013751">
    <property type="entry name" value="ACP_syn_III_N"/>
</dbReference>
<proteinExistence type="predicted"/>
<dbReference type="AlphaFoldDB" id="A0A1Y1QRG9"/>
<dbReference type="Proteomes" id="UP000192491">
    <property type="component" value="Unassembled WGS sequence"/>
</dbReference>
<evidence type="ECO:0000256" key="1">
    <source>
        <dbReference type="ARBA" id="ARBA00022679"/>
    </source>
</evidence>
<dbReference type="EMBL" id="MTEJ01000079">
    <property type="protein sequence ID" value="OQX11826.1"/>
    <property type="molecule type" value="Genomic_DNA"/>
</dbReference>
<gene>
    <name evidence="5" type="ORF">BWK73_16590</name>
</gene>
<dbReference type="Pfam" id="PF08541">
    <property type="entry name" value="ACP_syn_III_C"/>
    <property type="match status" value="1"/>
</dbReference>
<evidence type="ECO:0000313" key="5">
    <source>
        <dbReference type="EMBL" id="OQX11826.1"/>
    </source>
</evidence>
<dbReference type="CDD" id="cd00830">
    <property type="entry name" value="KAS_III"/>
    <property type="match status" value="1"/>
</dbReference>
<evidence type="ECO:0000259" key="4">
    <source>
        <dbReference type="Pfam" id="PF08545"/>
    </source>
</evidence>
<evidence type="ECO:0000313" key="6">
    <source>
        <dbReference type="Proteomes" id="UP000192491"/>
    </source>
</evidence>
<dbReference type="PANTHER" id="PTHR34069:SF2">
    <property type="entry name" value="BETA-KETOACYL-[ACYL-CARRIER-PROTEIN] SYNTHASE III"/>
    <property type="match status" value="1"/>
</dbReference>
<dbReference type="GO" id="GO:0004315">
    <property type="term" value="F:3-oxoacyl-[acyl-carrier-protein] synthase activity"/>
    <property type="evidence" value="ECO:0007669"/>
    <property type="project" value="InterPro"/>
</dbReference>
<dbReference type="Pfam" id="PF08545">
    <property type="entry name" value="ACP_syn_III"/>
    <property type="match status" value="1"/>
</dbReference>
<dbReference type="GO" id="GO:0044550">
    <property type="term" value="P:secondary metabolite biosynthetic process"/>
    <property type="evidence" value="ECO:0007669"/>
    <property type="project" value="TreeGrafter"/>
</dbReference>
<evidence type="ECO:0000259" key="3">
    <source>
        <dbReference type="Pfam" id="PF08541"/>
    </source>
</evidence>
<feature type="domain" description="Beta-ketoacyl-[acyl-carrier-protein] synthase III C-terminal" evidence="3">
    <location>
        <begin position="249"/>
        <end position="338"/>
    </location>
</feature>
<comment type="caution">
    <text evidence="5">The sequence shown here is derived from an EMBL/GenBank/DDBJ whole genome shotgun (WGS) entry which is preliminary data.</text>
</comment>
<keyword evidence="2" id="KW-0012">Acyltransferase</keyword>
<feature type="domain" description="Beta-ketoacyl-[acyl-carrier-protein] synthase III N-terminal" evidence="4">
    <location>
        <begin position="116"/>
        <end position="192"/>
    </location>
</feature>
<sequence length="338" mass="35906">MTTMQNNAILRIAILGTGHAVPPQIMTSSALDQRLQFPPGTIQQAGGVSQRHFAAAHETAAQFAAQACQRALTAANFAMDDMDCLIAASGTMDQGMPCNAALIHRELGLNANIPAFDINMSCLGFLAALDTLSWLVVAGRYRRVLIVAADIASCGLNWQALEASAIFGDGAAAAVLGATPQGSHSRILASELLTISEGAALCQIPAGGSRFHPSRIDQPFDPLTLFQMDGKRVFKLASQYLPDFLERLLHSAGVTREQIDWVVPHQASHLALSHLSKRLGFPSEKVINIFANYGNQIAASLPTALDVAVRDGRIQRGQKLLLLGTGAGLSLGGMVLEY</sequence>
<organism evidence="5 6">
    <name type="scientific">Thiothrix lacustris</name>
    <dbReference type="NCBI Taxonomy" id="525917"/>
    <lineage>
        <taxon>Bacteria</taxon>
        <taxon>Pseudomonadati</taxon>
        <taxon>Pseudomonadota</taxon>
        <taxon>Gammaproteobacteria</taxon>
        <taxon>Thiotrichales</taxon>
        <taxon>Thiotrichaceae</taxon>
        <taxon>Thiothrix</taxon>
    </lineage>
</organism>
<keyword evidence="1" id="KW-0808">Transferase</keyword>
<dbReference type="SUPFAM" id="SSF53901">
    <property type="entry name" value="Thiolase-like"/>
    <property type="match status" value="1"/>
</dbReference>